<dbReference type="Pfam" id="PF26587">
    <property type="entry name" value="AAA_lid_SMAX1"/>
    <property type="match status" value="1"/>
</dbReference>
<dbReference type="STRING" id="3818.A0A444X280"/>
<accession>A0A444X280</accession>
<dbReference type="Gene3D" id="3.40.50.300">
    <property type="entry name" value="P-loop containing nucleotide triphosphate hydrolases"/>
    <property type="match status" value="1"/>
</dbReference>
<evidence type="ECO:0000256" key="5">
    <source>
        <dbReference type="PROSITE-ProRule" id="PRU01251"/>
    </source>
</evidence>
<comment type="similarity">
    <text evidence="1">Belongs to the ClpA/ClpB family.</text>
</comment>
<keyword evidence="8" id="KW-1185">Reference proteome</keyword>
<gene>
    <name evidence="7" type="ORF">Ahy_B10g102594</name>
</gene>
<keyword evidence="4" id="KW-0804">Transcription</keyword>
<dbReference type="Proteomes" id="UP000289738">
    <property type="component" value="Chromosome B10"/>
</dbReference>
<protein>
    <recommendedName>
        <fullName evidence="6">Clp R domain-containing protein</fullName>
    </recommendedName>
</protein>
<dbReference type="SUPFAM" id="SSF52540">
    <property type="entry name" value="P-loop containing nucleoside triphosphate hydrolases"/>
    <property type="match status" value="1"/>
</dbReference>
<organism evidence="7 8">
    <name type="scientific">Arachis hypogaea</name>
    <name type="common">Peanut</name>
    <dbReference type="NCBI Taxonomy" id="3818"/>
    <lineage>
        <taxon>Eukaryota</taxon>
        <taxon>Viridiplantae</taxon>
        <taxon>Streptophyta</taxon>
        <taxon>Embryophyta</taxon>
        <taxon>Tracheophyta</taxon>
        <taxon>Spermatophyta</taxon>
        <taxon>Magnoliopsida</taxon>
        <taxon>eudicotyledons</taxon>
        <taxon>Gunneridae</taxon>
        <taxon>Pentapetalae</taxon>
        <taxon>rosids</taxon>
        <taxon>fabids</taxon>
        <taxon>Fabales</taxon>
        <taxon>Fabaceae</taxon>
        <taxon>Papilionoideae</taxon>
        <taxon>50 kb inversion clade</taxon>
        <taxon>dalbergioids sensu lato</taxon>
        <taxon>Dalbergieae</taxon>
        <taxon>Pterocarpus clade</taxon>
        <taxon>Arachis</taxon>
    </lineage>
</organism>
<dbReference type="PANTHER" id="PTHR43572">
    <property type="entry name" value="CHAPERONE PROTEIN CLPD, CHLOROPLASTIC"/>
    <property type="match status" value="1"/>
</dbReference>
<dbReference type="PROSITE" id="PS51903">
    <property type="entry name" value="CLP_R"/>
    <property type="match status" value="1"/>
</dbReference>
<dbReference type="SUPFAM" id="SSF81923">
    <property type="entry name" value="Double Clp-N motif"/>
    <property type="match status" value="1"/>
</dbReference>
<evidence type="ECO:0000256" key="2">
    <source>
        <dbReference type="ARBA" id="ARBA00022737"/>
    </source>
</evidence>
<feature type="domain" description="Clp R" evidence="6">
    <location>
        <begin position="8"/>
        <end position="185"/>
    </location>
</feature>
<dbReference type="Gene3D" id="1.10.1780.10">
    <property type="entry name" value="Clp, N-terminal domain"/>
    <property type="match status" value="1"/>
</dbReference>
<evidence type="ECO:0000256" key="1">
    <source>
        <dbReference type="ARBA" id="ARBA00008675"/>
    </source>
</evidence>
<dbReference type="InterPro" id="IPR004176">
    <property type="entry name" value="Clp_R_N"/>
</dbReference>
<evidence type="ECO:0000313" key="8">
    <source>
        <dbReference type="Proteomes" id="UP000289738"/>
    </source>
</evidence>
<dbReference type="GO" id="GO:0016887">
    <property type="term" value="F:ATP hydrolysis activity"/>
    <property type="evidence" value="ECO:0007669"/>
    <property type="project" value="InterPro"/>
</dbReference>
<proteinExistence type="inferred from homology"/>
<name>A0A444X280_ARAHY</name>
<dbReference type="InterPro" id="IPR036628">
    <property type="entry name" value="Clp_N_dom_sf"/>
</dbReference>
<dbReference type="Pfam" id="PF07724">
    <property type="entry name" value="AAA_2"/>
    <property type="match status" value="1"/>
</dbReference>
<dbReference type="InterPro" id="IPR003959">
    <property type="entry name" value="ATPase_AAA_core"/>
</dbReference>
<dbReference type="InterPro" id="IPR058954">
    <property type="entry name" value="AAA_lid_SMAX1"/>
</dbReference>
<dbReference type="PANTHER" id="PTHR43572:SF49">
    <property type="entry name" value="PROTEIN SMAX1-LIKE 8"/>
    <property type="match status" value="1"/>
</dbReference>
<evidence type="ECO:0000259" key="6">
    <source>
        <dbReference type="PROSITE" id="PS51903"/>
    </source>
</evidence>
<reference evidence="7 8" key="1">
    <citation type="submission" date="2019-01" db="EMBL/GenBank/DDBJ databases">
        <title>Sequencing of cultivated peanut Arachis hypogaea provides insights into genome evolution and oil improvement.</title>
        <authorList>
            <person name="Chen X."/>
        </authorList>
    </citation>
    <scope>NUCLEOTIDE SEQUENCE [LARGE SCALE GENOMIC DNA]</scope>
    <source>
        <strain evidence="8">cv. Fuhuasheng</strain>
        <tissue evidence="7">Leaves</tissue>
    </source>
</reference>
<dbReference type="EMBL" id="SDMP01000020">
    <property type="protein sequence ID" value="RYQ83769.1"/>
    <property type="molecule type" value="Genomic_DNA"/>
</dbReference>
<evidence type="ECO:0000256" key="3">
    <source>
        <dbReference type="ARBA" id="ARBA00023015"/>
    </source>
</evidence>
<evidence type="ECO:0000256" key="4">
    <source>
        <dbReference type="ARBA" id="ARBA00023163"/>
    </source>
</evidence>
<dbReference type="InterPro" id="IPR058680">
    <property type="entry name" value="NBD_SMAX1-like"/>
</dbReference>
<sequence>MPTPVAAARQCLTPEAARALDEAVSVARRRGHAQTTSLHAISALLSLPSSSLLRDACCRARNSAYSPRLQFKALDLCLSVSLDRSPSSNPSTDPPVSNSLMAAIKRSQANQRRHPDTFHNQLLFQSNHSNNLQQTQQPFSVSSVKVELQHLVISILDDPVVSRVFAEAGFRSSEIKLAILRPLPQLFRYSRSRGPPVFLCNLPEQGRRGGFFGFPFSGRGDGGEEESFRRIGEVLVRSKGRNPVLLGACAGEAMRQFVEAVEKRREGVLPVELVGLRIVSGIREAEEVAEKGVGPGVVVNLGDLKGFVAEEENNGGEEGVLGELGRLLKVHSERVWLIGFAGSYESYLKFVGRFPFVEKDWDLQLLPITSLQSCQRPRSSLMDSFVPFGGFFSSPSDLKSPLPGCIPNLRHRQNSERCEQEVPAPKERFSSLAVEPCQSNYQPWLQIAEINAAKGLNAKTKKDDFLLFDGGKSMPTHKNMDNVYYHLRQGFSEANSCPNVMGFLCTKDKKKDAENRDSKVTDNSPVEVIDLNSEVPANLQILSTSLPTSSFSLAFKEMQGKHTSKPMFQKAEDLDSADLRSCNISNSSVCDGSEMSPTSVNSVTTDLGLGLCSSPTSNKFKKPIDEYSMGPPKQIGSQFSSNFNLADGNILKHMSQSSSCLSFDHVRQVDARNPKSLFEVLSKEVTWQDEALHAIVKAIVCSSTKRIRQCGAIQRGDLWMNFVGPDRHGKKKVAVALAEILYGSRDSFICMDLGSKEMRACNAVKFRGKTTLDFIVGEFCKKTLSVVFLENVDKADGVTQSSLLQAIRTGKITDSHGREIGLNNATFVTSFLNYKDSLTLTEEPSNYPEERILMAKRGAIKIKVEHAIGDIISNRLRDVMPNLIFVNKRKLIGDNEFHHDRHLISDVPKRAHIASNWLLDLNLPAEESESQQMDIENSKHVSTGNNQNIWLQDLCDQAYQTVVFKPFDFDALEDRVLKVIRSNFNKILGSECVLQIQSEVIDQLLAAAYVLDQDTVVKWVEQVLSEGFLEVQRRCNPTASSIVKLASYQDQALSVYLPPTILLD</sequence>
<dbReference type="InterPro" id="IPR051650">
    <property type="entry name" value="SL_signaling_regulator"/>
</dbReference>
<evidence type="ECO:0000313" key="7">
    <source>
        <dbReference type="EMBL" id="RYQ83769.1"/>
    </source>
</evidence>
<keyword evidence="3" id="KW-0805">Transcription regulation</keyword>
<dbReference type="GO" id="GO:0005524">
    <property type="term" value="F:ATP binding"/>
    <property type="evidence" value="ECO:0007669"/>
    <property type="project" value="InterPro"/>
</dbReference>
<keyword evidence="2 5" id="KW-0677">Repeat</keyword>
<dbReference type="InterPro" id="IPR027417">
    <property type="entry name" value="P-loop_NTPase"/>
</dbReference>
<dbReference type="Pfam" id="PF23569">
    <property type="entry name" value="NBD_SMAX1"/>
    <property type="match status" value="1"/>
</dbReference>
<comment type="caution">
    <text evidence="7">The sequence shown here is derived from an EMBL/GenBank/DDBJ whole genome shotgun (WGS) entry which is preliminary data.</text>
</comment>
<dbReference type="AlphaFoldDB" id="A0A444X280"/>